<keyword evidence="5" id="KW-0460">Magnesium</keyword>
<dbReference type="PANTHER" id="PTHR42740:SF1">
    <property type="entry name" value="RIBONUCLEASE VAPC3"/>
    <property type="match status" value="1"/>
</dbReference>
<dbReference type="GO" id="GO:0046872">
    <property type="term" value="F:metal ion binding"/>
    <property type="evidence" value="ECO:0007669"/>
    <property type="project" value="UniProtKB-KW"/>
</dbReference>
<dbReference type="GO" id="GO:0004540">
    <property type="term" value="F:RNA nuclease activity"/>
    <property type="evidence" value="ECO:0007669"/>
    <property type="project" value="TreeGrafter"/>
</dbReference>
<keyword evidence="1" id="KW-1277">Toxin-antitoxin system</keyword>
<gene>
    <name evidence="7" type="ORF">CI610_01024</name>
</gene>
<dbReference type="EMBL" id="NSIT01000037">
    <property type="protein sequence ID" value="PJE80000.1"/>
    <property type="molecule type" value="Genomic_DNA"/>
</dbReference>
<proteinExistence type="predicted"/>
<reference evidence="7" key="1">
    <citation type="journal article" date="2017" name="Appl. Environ. Microbiol.">
        <title>Molecular characterization of an Endozoicomonas-like organism causing infection in king scallop Pecten maximus L.</title>
        <authorList>
            <person name="Cano I."/>
            <person name="van Aerle R."/>
            <person name="Ross S."/>
            <person name="Verner-Jeffreys D.W."/>
            <person name="Paley R.K."/>
            <person name="Rimmer G."/>
            <person name="Ryder D."/>
            <person name="Hooper P."/>
            <person name="Stone D."/>
            <person name="Feist S.W."/>
        </authorList>
    </citation>
    <scope>NUCLEOTIDE SEQUENCE</scope>
</reference>
<dbReference type="EC" id="3.1.-.-" evidence="7"/>
<accession>A0A2H9T9T5</accession>
<dbReference type="AlphaFoldDB" id="A0A2H9T9T5"/>
<organism evidence="7">
    <name type="scientific">invertebrate metagenome</name>
    <dbReference type="NCBI Taxonomy" id="1711999"/>
    <lineage>
        <taxon>unclassified sequences</taxon>
        <taxon>metagenomes</taxon>
        <taxon>organismal metagenomes</taxon>
    </lineage>
</organism>
<dbReference type="GO" id="GO:0016787">
    <property type="term" value="F:hydrolase activity"/>
    <property type="evidence" value="ECO:0007669"/>
    <property type="project" value="UniProtKB-KW"/>
</dbReference>
<dbReference type="InterPro" id="IPR051749">
    <property type="entry name" value="PINc/VapC_TA_RNase"/>
</dbReference>
<evidence type="ECO:0000259" key="6">
    <source>
        <dbReference type="Pfam" id="PF01850"/>
    </source>
</evidence>
<evidence type="ECO:0000256" key="1">
    <source>
        <dbReference type="ARBA" id="ARBA00022649"/>
    </source>
</evidence>
<keyword evidence="4 7" id="KW-0378">Hydrolase</keyword>
<dbReference type="InterPro" id="IPR002716">
    <property type="entry name" value="PIN_dom"/>
</dbReference>
<protein>
    <submittedName>
        <fullName evidence="7">Ribonuclease VapC15</fullName>
        <ecNumber evidence="7">3.1.-.-</ecNumber>
    </submittedName>
</protein>
<evidence type="ECO:0000256" key="5">
    <source>
        <dbReference type="ARBA" id="ARBA00022842"/>
    </source>
</evidence>
<evidence type="ECO:0000256" key="4">
    <source>
        <dbReference type="ARBA" id="ARBA00022801"/>
    </source>
</evidence>
<evidence type="ECO:0000256" key="3">
    <source>
        <dbReference type="ARBA" id="ARBA00022723"/>
    </source>
</evidence>
<dbReference type="Pfam" id="PF01850">
    <property type="entry name" value="PIN"/>
    <property type="match status" value="1"/>
</dbReference>
<dbReference type="SUPFAM" id="SSF88723">
    <property type="entry name" value="PIN domain-like"/>
    <property type="match status" value="1"/>
</dbReference>
<feature type="domain" description="PIN" evidence="6">
    <location>
        <begin position="2"/>
        <end position="118"/>
    </location>
</feature>
<evidence type="ECO:0000256" key="2">
    <source>
        <dbReference type="ARBA" id="ARBA00022722"/>
    </source>
</evidence>
<comment type="caution">
    <text evidence="7">The sequence shown here is derived from an EMBL/GenBank/DDBJ whole genome shotgun (WGS) entry which is preliminary data.</text>
</comment>
<evidence type="ECO:0000313" key="7">
    <source>
        <dbReference type="EMBL" id="PJE80000.1"/>
    </source>
</evidence>
<dbReference type="Gene3D" id="3.40.50.1010">
    <property type="entry name" value="5'-nuclease"/>
    <property type="match status" value="1"/>
</dbReference>
<dbReference type="PANTHER" id="PTHR42740">
    <property type="entry name" value="RIBONUCLEASE VAPC3"/>
    <property type="match status" value="1"/>
</dbReference>
<dbReference type="CDD" id="cd18760">
    <property type="entry name" value="PIN_MtVapC3-like"/>
    <property type="match status" value="1"/>
</dbReference>
<sequence>MILVDSSVWIDYFNGQPTEAANYLDKAPGSENLVVGDIVLTEGLQDFKHDKDFNTAKNLLTSLDVLPLLKQDIAIKSTQNFRHLRKRRLTVRKTIDVIIATYCIKNEITLLQADKDFHPFAEHLRLSLLPNTM</sequence>
<keyword evidence="3" id="KW-0479">Metal-binding</keyword>
<dbReference type="InterPro" id="IPR029060">
    <property type="entry name" value="PIN-like_dom_sf"/>
</dbReference>
<name>A0A2H9T9T5_9ZZZZ</name>
<keyword evidence="2" id="KW-0540">Nuclease</keyword>